<accession>A0A917UQV2</accession>
<feature type="domain" description="GGDEF" evidence="1">
    <location>
        <begin position="328"/>
        <end position="464"/>
    </location>
</feature>
<dbReference type="InterPro" id="IPR037522">
    <property type="entry name" value="HD_GYP_dom"/>
</dbReference>
<dbReference type="Pfam" id="PF00990">
    <property type="entry name" value="GGDEF"/>
    <property type="match status" value="1"/>
</dbReference>
<dbReference type="InterPro" id="IPR029016">
    <property type="entry name" value="GAF-like_dom_sf"/>
</dbReference>
<dbReference type="SUPFAM" id="SSF55781">
    <property type="entry name" value="GAF domain-like"/>
    <property type="match status" value="3"/>
</dbReference>
<dbReference type="EMBL" id="BMOE01000006">
    <property type="protein sequence ID" value="GGJ77488.1"/>
    <property type="molecule type" value="Genomic_DNA"/>
</dbReference>
<dbReference type="InterPro" id="IPR043128">
    <property type="entry name" value="Rev_trsase/Diguanyl_cyclase"/>
</dbReference>
<dbReference type="Pfam" id="PF01590">
    <property type="entry name" value="GAF"/>
    <property type="match status" value="1"/>
</dbReference>
<dbReference type="InterPro" id="IPR003607">
    <property type="entry name" value="HD/PDEase_dom"/>
</dbReference>
<evidence type="ECO:0000259" key="1">
    <source>
        <dbReference type="PROSITE" id="PS50887"/>
    </source>
</evidence>
<dbReference type="Gene3D" id="1.10.3210.10">
    <property type="entry name" value="Hypothetical protein af1432"/>
    <property type="match status" value="1"/>
</dbReference>
<comment type="caution">
    <text evidence="3">The sequence shown here is derived from an EMBL/GenBank/DDBJ whole genome shotgun (WGS) entry which is preliminary data.</text>
</comment>
<reference evidence="3" key="2">
    <citation type="submission" date="2020-09" db="EMBL/GenBank/DDBJ databases">
        <authorList>
            <person name="Sun Q."/>
            <person name="Ohkuma M."/>
        </authorList>
    </citation>
    <scope>NUCLEOTIDE SEQUENCE</scope>
    <source>
        <strain evidence="3">JCM 14371</strain>
    </source>
</reference>
<dbReference type="AlphaFoldDB" id="A0A917UQV2"/>
<sequence>MLTDMAQPGDDSAGWVDPTAALDLLQAATYDRLAGLAARLLGTPIAIVSLFDRDEQRFVGRHGTAAQSNTLDQSFCQYLTAPPEEGLIVPDARLDERFAGLNGVSGRASLRFYAGQPILRDNAVIGSVCVFDRTPRTDFDAAQLDVLRDIADLAMNELQRQEALRETLGAVQAQHRNDERLRSVLRLLPDVTYTRDAHGALTYLNPAAQVLHAAGALPGDQDAEARALETAVSVTVTRTVWASGHPRTYTLTVVPEHGADGTPTGTLSVARETTGTTGEGAAALIEAQVQARTETLVRLAFTDALTGLGNRRAMEAALEEHLVRYPARTLHLCLTDLNDFKSINDQFGHERGDQALVALADALRAEYGSNVYRLGGDEFVILQPGREGDTRPLLLALHDEQDLLGVRTRAVPRHVQTGSGALSVSLGIASAPVEGRTATDLLRLADERMLHEKTRRHASQRLQQLSGRAAPPQVADLVRETLQATLALLNLNDTLTPEIYQGLLSAGVASIREANAGSLYMLDGDHYVVVAQVGFTNLMVGLRETPQEARVWYGETLDWQQGRVRVLTGAEVMARSTHALRDDTVLKGEVYHVTTEALRATMCVPIVSEHRVVGYVNFDSFRSEDAFGPGSQRAAEEFAVQLAAVYTARARARREQARQQEIEVLLGMNEALHRDLNETEVLQTLMEQTGRVLASNDSALMLTAADGTLQEVYAYGWLASEEGGRVARDLAAQTARQGTTLQAQNGTHALLSAALPGGSGGPVAVVIGARSLPASFSAQDLRLLTAVASTGATALGRVRTMQALSDRAQEVQMLSELTLSSLLTTDPEGVALDHLRACAAFFGASGGGYHDTATGRGLTLDGRTLHLASPSVLQPGASPDGWRKDQTHGVHYMLDHRQHENPDARLEQLGARTIMMAQVIVNGTVRGQFGLWWDRVLGALPPAAPAILGRAAELVSLATERRDTLRQLDDTREGALMALGLALELRDFETSGHTQRVVALAEAFGQELRLPESELEELRQGAYLHDIGKLAVPDAILLKPGPLTPAEWSVMQAHTVTGADLGARIPALPQGVLNLIRHHHERWDGSGYPAGLSGGNIPLLARLFSLVDTYDALTSVRPYKHAWTPQEARQELRAQAGRQFDPALTEVFLHLLARAAASRGTLDP</sequence>
<dbReference type="CDD" id="cd00077">
    <property type="entry name" value="HDc"/>
    <property type="match status" value="1"/>
</dbReference>
<gene>
    <name evidence="3" type="ORF">GCM10008939_21960</name>
</gene>
<evidence type="ECO:0008006" key="5">
    <source>
        <dbReference type="Google" id="ProtNLM"/>
    </source>
</evidence>
<name>A0A917UQV2_9DEIO</name>
<evidence type="ECO:0000259" key="2">
    <source>
        <dbReference type="PROSITE" id="PS51832"/>
    </source>
</evidence>
<dbReference type="Proteomes" id="UP000635726">
    <property type="component" value="Unassembled WGS sequence"/>
</dbReference>
<feature type="domain" description="HD-GYP" evidence="2">
    <location>
        <begin position="968"/>
        <end position="1164"/>
    </location>
</feature>
<dbReference type="InterPro" id="IPR052020">
    <property type="entry name" value="Cyclic_di-GMP/3'3'-cGAMP_PDE"/>
</dbReference>
<dbReference type="InterPro" id="IPR003018">
    <property type="entry name" value="GAF"/>
</dbReference>
<dbReference type="InterPro" id="IPR000160">
    <property type="entry name" value="GGDEF_dom"/>
</dbReference>
<dbReference type="PANTHER" id="PTHR45228">
    <property type="entry name" value="CYCLIC DI-GMP PHOSPHODIESTERASE TM_0186-RELATED"/>
    <property type="match status" value="1"/>
</dbReference>
<dbReference type="SMART" id="SM00065">
    <property type="entry name" value="GAF"/>
    <property type="match status" value="3"/>
</dbReference>
<dbReference type="Gene3D" id="3.30.450.40">
    <property type="match status" value="3"/>
</dbReference>
<dbReference type="CDD" id="cd01949">
    <property type="entry name" value="GGDEF"/>
    <property type="match status" value="1"/>
</dbReference>
<dbReference type="InterPro" id="IPR029787">
    <property type="entry name" value="Nucleotide_cyclase"/>
</dbReference>
<dbReference type="SMART" id="SM00471">
    <property type="entry name" value="HDc"/>
    <property type="match status" value="1"/>
</dbReference>
<dbReference type="InterPro" id="IPR035965">
    <property type="entry name" value="PAS-like_dom_sf"/>
</dbReference>
<dbReference type="Pfam" id="PF13487">
    <property type="entry name" value="HD_5"/>
    <property type="match status" value="1"/>
</dbReference>
<evidence type="ECO:0000313" key="3">
    <source>
        <dbReference type="EMBL" id="GGJ77488.1"/>
    </source>
</evidence>
<dbReference type="PROSITE" id="PS50887">
    <property type="entry name" value="GGDEF"/>
    <property type="match status" value="1"/>
</dbReference>
<dbReference type="PANTHER" id="PTHR45228:SF8">
    <property type="entry name" value="TWO-COMPONENT RESPONSE REGULATOR-RELATED"/>
    <property type="match status" value="1"/>
</dbReference>
<dbReference type="SUPFAM" id="SSF55073">
    <property type="entry name" value="Nucleotide cyclase"/>
    <property type="match status" value="1"/>
</dbReference>
<proteinExistence type="predicted"/>
<dbReference type="SMART" id="SM00267">
    <property type="entry name" value="GGDEF"/>
    <property type="match status" value="1"/>
</dbReference>
<dbReference type="SUPFAM" id="SSF109604">
    <property type="entry name" value="HD-domain/PDEase-like"/>
    <property type="match status" value="1"/>
</dbReference>
<dbReference type="PROSITE" id="PS51832">
    <property type="entry name" value="HD_GYP"/>
    <property type="match status" value="1"/>
</dbReference>
<dbReference type="SUPFAM" id="SSF55785">
    <property type="entry name" value="PYP-like sensor domain (PAS domain)"/>
    <property type="match status" value="1"/>
</dbReference>
<dbReference type="NCBIfam" id="TIGR00254">
    <property type="entry name" value="GGDEF"/>
    <property type="match status" value="1"/>
</dbReference>
<keyword evidence="4" id="KW-1185">Reference proteome</keyword>
<protein>
    <recommendedName>
        <fullName evidence="5">Diguanylate cyclase</fullName>
    </recommendedName>
</protein>
<dbReference type="Gene3D" id="3.30.70.270">
    <property type="match status" value="1"/>
</dbReference>
<organism evidence="3 4">
    <name type="scientific">Deinococcus aquiradiocola</name>
    <dbReference type="NCBI Taxonomy" id="393059"/>
    <lineage>
        <taxon>Bacteria</taxon>
        <taxon>Thermotogati</taxon>
        <taxon>Deinococcota</taxon>
        <taxon>Deinococci</taxon>
        <taxon>Deinococcales</taxon>
        <taxon>Deinococcaceae</taxon>
        <taxon>Deinococcus</taxon>
    </lineage>
</organism>
<evidence type="ECO:0000313" key="4">
    <source>
        <dbReference type="Proteomes" id="UP000635726"/>
    </source>
</evidence>
<reference evidence="3" key="1">
    <citation type="journal article" date="2014" name="Int. J. Syst. Evol. Microbiol.">
        <title>Complete genome sequence of Corynebacterium casei LMG S-19264T (=DSM 44701T), isolated from a smear-ripened cheese.</title>
        <authorList>
            <consortium name="US DOE Joint Genome Institute (JGI-PGF)"/>
            <person name="Walter F."/>
            <person name="Albersmeier A."/>
            <person name="Kalinowski J."/>
            <person name="Ruckert C."/>
        </authorList>
    </citation>
    <scope>NUCLEOTIDE SEQUENCE</scope>
    <source>
        <strain evidence="3">JCM 14371</strain>
    </source>
</reference>